<reference evidence="2 3" key="1">
    <citation type="submission" date="2018-10" db="EMBL/GenBank/DDBJ databases">
        <title>The complete genome of Acinetobacter wuhouensis strain WCHAW010062.</title>
        <authorList>
            <person name="Hu Y."/>
            <person name="Long H."/>
            <person name="Feng Y."/>
            <person name="Zong Z."/>
        </authorList>
    </citation>
    <scope>NUCLEOTIDE SEQUENCE [LARGE SCALE GENOMIC DNA]</scope>
    <source>
        <strain evidence="2 3">WCHAW010062</strain>
    </source>
</reference>
<evidence type="ECO:0000313" key="2">
    <source>
        <dbReference type="EMBL" id="AYO55829.1"/>
    </source>
</evidence>
<sequence length="274" mass="31899">MMTIKNILFLSLAYAVSNSAVACINSYAFEMGAGAITQEYAEEKLEETKAKIKTVEELNDYGVLLIFAHRYNDAIKIFKQLEKQHPNLAKTAANLGTAYELSGDLEKAKYWIAQGMQRDANIHQGSEWIHLKILDAQIQQKKDSKWIQTHDVLGLDFGISTVPKAKVQEIVFQNKHYDLDKILLDSEIQMDQRLRFVKHDPISAQIVFNMANIELTKYNTDNYTVDILYDRAKDLGYSNPQLLEKRKDYFLHSKWFQFKAFVFQLWQHLKKYFD</sequence>
<protein>
    <submittedName>
        <fullName evidence="2">Tetratricopeptide repeat protein</fullName>
    </submittedName>
</protein>
<dbReference type="Gene3D" id="1.25.40.10">
    <property type="entry name" value="Tetratricopeptide repeat domain"/>
    <property type="match status" value="1"/>
</dbReference>
<organism evidence="2 3">
    <name type="scientific">Acinetobacter wuhouensis</name>
    <dbReference type="NCBI Taxonomy" id="1879050"/>
    <lineage>
        <taxon>Bacteria</taxon>
        <taxon>Pseudomonadati</taxon>
        <taxon>Pseudomonadota</taxon>
        <taxon>Gammaproteobacteria</taxon>
        <taxon>Moraxellales</taxon>
        <taxon>Moraxellaceae</taxon>
        <taxon>Acinetobacter</taxon>
    </lineage>
</organism>
<dbReference type="SUPFAM" id="SSF48452">
    <property type="entry name" value="TPR-like"/>
    <property type="match status" value="1"/>
</dbReference>
<evidence type="ECO:0000256" key="1">
    <source>
        <dbReference type="SAM" id="SignalP"/>
    </source>
</evidence>
<feature type="chain" id="PRO_5018007013" evidence="1">
    <location>
        <begin position="23"/>
        <end position="274"/>
    </location>
</feature>
<feature type="signal peptide" evidence="1">
    <location>
        <begin position="1"/>
        <end position="22"/>
    </location>
</feature>
<dbReference type="PROSITE" id="PS51257">
    <property type="entry name" value="PROKAR_LIPOPROTEIN"/>
    <property type="match status" value="1"/>
</dbReference>
<keyword evidence="1" id="KW-0732">Signal</keyword>
<dbReference type="RefSeq" id="WP_087552285.1">
    <property type="nucleotide sequence ID" value="NZ_CP033133.1"/>
</dbReference>
<gene>
    <name evidence="2" type="ORF">CDG68_20255</name>
</gene>
<dbReference type="AlphaFoldDB" id="A0A3G2T6D6"/>
<proteinExistence type="predicted"/>
<dbReference type="EMBL" id="CP033133">
    <property type="protein sequence ID" value="AYO55829.1"/>
    <property type="molecule type" value="Genomic_DNA"/>
</dbReference>
<dbReference type="InterPro" id="IPR011990">
    <property type="entry name" value="TPR-like_helical_dom_sf"/>
</dbReference>
<dbReference type="Proteomes" id="UP000279962">
    <property type="component" value="Chromosome"/>
</dbReference>
<evidence type="ECO:0000313" key="3">
    <source>
        <dbReference type="Proteomes" id="UP000279962"/>
    </source>
</evidence>
<accession>A0A3G2T6D6</accession>
<name>A0A3G2T6D6_9GAMM</name>